<reference evidence="1 2" key="1">
    <citation type="submission" date="2022-06" db="EMBL/GenBank/DDBJ databases">
        <title>Actinoplanes abujensis sp. nov., isolated from Nigerian arid soil.</title>
        <authorList>
            <person name="Ding P."/>
        </authorList>
    </citation>
    <scope>NUCLEOTIDE SEQUENCE [LARGE SCALE GENOMIC DNA]</scope>
    <source>
        <strain evidence="2">TRM88002</strain>
    </source>
</reference>
<organism evidence="1 2">
    <name type="scientific">Paractinoplanes hotanensis</name>
    <dbReference type="NCBI Taxonomy" id="2906497"/>
    <lineage>
        <taxon>Bacteria</taxon>
        <taxon>Bacillati</taxon>
        <taxon>Actinomycetota</taxon>
        <taxon>Actinomycetes</taxon>
        <taxon>Micromonosporales</taxon>
        <taxon>Micromonosporaceae</taxon>
        <taxon>Paractinoplanes</taxon>
    </lineage>
</organism>
<dbReference type="Proteomes" id="UP001523216">
    <property type="component" value="Unassembled WGS sequence"/>
</dbReference>
<accession>A0ABT0XYM5</accession>
<comment type="caution">
    <text evidence="1">The sequence shown here is derived from an EMBL/GenBank/DDBJ whole genome shotgun (WGS) entry which is preliminary data.</text>
</comment>
<protein>
    <submittedName>
        <fullName evidence="1">Uncharacterized protein</fullName>
    </submittedName>
</protein>
<sequence length="131" mass="13787">MIPPNLRRDGYSSRTTRSRRKSKFARPYICLLIAFNRQTFPFDSAAAVGQGEAVADGVVVLDQAGGEASQMRDAALLGLGDPGVRMLALEVAQHTGEVTDQPVNGAQAVTALEDAVQAGLLVFSTVAGRGE</sequence>
<keyword evidence="2" id="KW-1185">Reference proteome</keyword>
<dbReference type="RefSeq" id="WP_251798565.1">
    <property type="nucleotide sequence ID" value="NZ_JAMQOL010000017.1"/>
</dbReference>
<evidence type="ECO:0000313" key="1">
    <source>
        <dbReference type="EMBL" id="MCM4078720.1"/>
    </source>
</evidence>
<dbReference type="EMBL" id="JAMQOL010000017">
    <property type="protein sequence ID" value="MCM4078720.1"/>
    <property type="molecule type" value="Genomic_DNA"/>
</dbReference>
<evidence type="ECO:0000313" key="2">
    <source>
        <dbReference type="Proteomes" id="UP001523216"/>
    </source>
</evidence>
<proteinExistence type="predicted"/>
<gene>
    <name evidence="1" type="ORF">LXN57_14190</name>
</gene>
<name>A0ABT0XYM5_9ACTN</name>